<protein>
    <submittedName>
        <fullName evidence="2">Uncharacterized protein</fullName>
    </submittedName>
</protein>
<evidence type="ECO:0000313" key="3">
    <source>
        <dbReference type="Proteomes" id="UP001166286"/>
    </source>
</evidence>
<proteinExistence type="inferred from homology"/>
<dbReference type="SUPFAM" id="SSF48264">
    <property type="entry name" value="Cytochrome P450"/>
    <property type="match status" value="1"/>
</dbReference>
<dbReference type="Pfam" id="PF00067">
    <property type="entry name" value="p450"/>
    <property type="match status" value="1"/>
</dbReference>
<accession>A0AA39V5C0</accession>
<evidence type="ECO:0000256" key="1">
    <source>
        <dbReference type="ARBA" id="ARBA00010617"/>
    </source>
</evidence>
<dbReference type="InterPro" id="IPR036396">
    <property type="entry name" value="Cyt_P450_sf"/>
</dbReference>
<dbReference type="Proteomes" id="UP001166286">
    <property type="component" value="Unassembled WGS sequence"/>
</dbReference>
<keyword evidence="3" id="KW-1185">Reference proteome</keyword>
<dbReference type="InterPro" id="IPR001128">
    <property type="entry name" value="Cyt_P450"/>
</dbReference>
<sequence>MLTLSNLPSPLAISTSYAPGVAAATFALDFVASSVYNINFQPPAQIPRSEADRNFSVATHLVSNQGRNMAVYQQVTDSYASLLLRKLHWERGTIPEGKIDMAKSYGYAALDISAYFTLASPSMAWKPAVVRLRYPETLKRLTGIRESFESGSTYSTMSSPYLAAVINGTLRIHHHTPINLPRVVPPEGQMTDGHWIPGGTIIGATLHNIQNDPDNWVELRVLMLSDSCQRPILNTNCALTRIRSIIFNHPLGLVEIVWVGNASTLRRFPLLFTYAVMNLRYIFLISRLMIDDRVFPVEVHFILAKMLWNLELELVDSTSSTWLIQEAYLPSYYVLSIRFTRWVVMNAKLYAVPMYAFT</sequence>
<dbReference type="GO" id="GO:0004497">
    <property type="term" value="F:monooxygenase activity"/>
    <property type="evidence" value="ECO:0007669"/>
    <property type="project" value="InterPro"/>
</dbReference>
<dbReference type="GO" id="GO:0016705">
    <property type="term" value="F:oxidoreductase activity, acting on paired donors, with incorporation or reduction of molecular oxygen"/>
    <property type="evidence" value="ECO:0007669"/>
    <property type="project" value="InterPro"/>
</dbReference>
<name>A0AA39V5C0_9LECA</name>
<gene>
    <name evidence="2" type="ORF">JMJ35_000128</name>
</gene>
<dbReference type="Gene3D" id="1.10.630.10">
    <property type="entry name" value="Cytochrome P450"/>
    <property type="match status" value="1"/>
</dbReference>
<dbReference type="InterPro" id="IPR050121">
    <property type="entry name" value="Cytochrome_P450_monoxygenase"/>
</dbReference>
<dbReference type="GO" id="GO:0020037">
    <property type="term" value="F:heme binding"/>
    <property type="evidence" value="ECO:0007669"/>
    <property type="project" value="InterPro"/>
</dbReference>
<comment type="similarity">
    <text evidence="1">Belongs to the cytochrome P450 family.</text>
</comment>
<reference evidence="2" key="1">
    <citation type="submission" date="2023-03" db="EMBL/GenBank/DDBJ databases">
        <title>Complete genome of Cladonia borealis.</title>
        <authorList>
            <person name="Park H."/>
        </authorList>
    </citation>
    <scope>NUCLEOTIDE SEQUENCE</scope>
    <source>
        <strain evidence="2">ANT050790</strain>
    </source>
</reference>
<dbReference type="GO" id="GO:0005506">
    <property type="term" value="F:iron ion binding"/>
    <property type="evidence" value="ECO:0007669"/>
    <property type="project" value="InterPro"/>
</dbReference>
<organism evidence="2 3">
    <name type="scientific">Cladonia borealis</name>
    <dbReference type="NCBI Taxonomy" id="184061"/>
    <lineage>
        <taxon>Eukaryota</taxon>
        <taxon>Fungi</taxon>
        <taxon>Dikarya</taxon>
        <taxon>Ascomycota</taxon>
        <taxon>Pezizomycotina</taxon>
        <taxon>Lecanoromycetes</taxon>
        <taxon>OSLEUM clade</taxon>
        <taxon>Lecanoromycetidae</taxon>
        <taxon>Lecanorales</taxon>
        <taxon>Lecanorineae</taxon>
        <taxon>Cladoniaceae</taxon>
        <taxon>Cladonia</taxon>
    </lineage>
</organism>
<dbReference type="PANTHER" id="PTHR24305">
    <property type="entry name" value="CYTOCHROME P450"/>
    <property type="match status" value="1"/>
</dbReference>
<dbReference type="PANTHER" id="PTHR24305:SF166">
    <property type="entry name" value="CYTOCHROME P450 12A4, MITOCHONDRIAL-RELATED"/>
    <property type="match status" value="1"/>
</dbReference>
<comment type="caution">
    <text evidence="2">The sequence shown here is derived from an EMBL/GenBank/DDBJ whole genome shotgun (WGS) entry which is preliminary data.</text>
</comment>
<dbReference type="EMBL" id="JAFEKC020000001">
    <property type="protein sequence ID" value="KAK0516973.1"/>
    <property type="molecule type" value="Genomic_DNA"/>
</dbReference>
<evidence type="ECO:0000313" key="2">
    <source>
        <dbReference type="EMBL" id="KAK0516973.1"/>
    </source>
</evidence>
<dbReference type="AlphaFoldDB" id="A0AA39V5C0"/>